<dbReference type="EMBL" id="CAJOBP010106230">
    <property type="protein sequence ID" value="CAF4989928.1"/>
    <property type="molecule type" value="Genomic_DNA"/>
</dbReference>
<dbReference type="Proteomes" id="UP000663873">
    <property type="component" value="Unassembled WGS sequence"/>
</dbReference>
<name>A0A822A552_9BILA</name>
<keyword evidence="3" id="KW-1185">Reference proteome</keyword>
<protein>
    <submittedName>
        <fullName evidence="2">Uncharacterized protein</fullName>
    </submittedName>
</protein>
<evidence type="ECO:0000313" key="2">
    <source>
        <dbReference type="EMBL" id="CAF4989928.1"/>
    </source>
</evidence>
<organism evidence="2 3">
    <name type="scientific">Rotaria socialis</name>
    <dbReference type="NCBI Taxonomy" id="392032"/>
    <lineage>
        <taxon>Eukaryota</taxon>
        <taxon>Metazoa</taxon>
        <taxon>Spiralia</taxon>
        <taxon>Gnathifera</taxon>
        <taxon>Rotifera</taxon>
        <taxon>Eurotatoria</taxon>
        <taxon>Bdelloidea</taxon>
        <taxon>Philodinida</taxon>
        <taxon>Philodinidae</taxon>
        <taxon>Rotaria</taxon>
    </lineage>
</organism>
<feature type="region of interest" description="Disordered" evidence="1">
    <location>
        <begin position="1"/>
        <end position="41"/>
    </location>
</feature>
<gene>
    <name evidence="2" type="ORF">UJA718_LOCUS49765</name>
</gene>
<proteinExistence type="predicted"/>
<feature type="compositionally biased region" description="Basic and acidic residues" evidence="1">
    <location>
        <begin position="20"/>
        <end position="29"/>
    </location>
</feature>
<reference evidence="2" key="1">
    <citation type="submission" date="2021-02" db="EMBL/GenBank/DDBJ databases">
        <authorList>
            <person name="Nowell W R."/>
        </authorList>
    </citation>
    <scope>NUCLEOTIDE SEQUENCE</scope>
</reference>
<evidence type="ECO:0000256" key="1">
    <source>
        <dbReference type="SAM" id="MobiDB-lite"/>
    </source>
</evidence>
<sequence length="41" mass="4668">MHQSQTMEGCSSPLVVKFADTPKDKETKKMQQQYTTHNNGL</sequence>
<evidence type="ECO:0000313" key="3">
    <source>
        <dbReference type="Proteomes" id="UP000663873"/>
    </source>
</evidence>
<feature type="non-terminal residue" evidence="2">
    <location>
        <position position="1"/>
    </location>
</feature>
<accession>A0A822A552</accession>
<dbReference type="AlphaFoldDB" id="A0A822A552"/>
<comment type="caution">
    <text evidence="2">The sequence shown here is derived from an EMBL/GenBank/DDBJ whole genome shotgun (WGS) entry which is preliminary data.</text>
</comment>
<feature type="compositionally biased region" description="Polar residues" evidence="1">
    <location>
        <begin position="30"/>
        <end position="41"/>
    </location>
</feature>